<dbReference type="Gene3D" id="3.90.79.10">
    <property type="entry name" value="Nucleoside Triphosphate Pyrophosphohydrolase"/>
    <property type="match status" value="1"/>
</dbReference>
<evidence type="ECO:0000259" key="1">
    <source>
        <dbReference type="Pfam" id="PF00293"/>
    </source>
</evidence>
<proteinExistence type="predicted"/>
<sequence>MKSPEVVSEEQVYERYITVYNRRVSYPSQLKKERIFEFDVVGHPKANFLFTCIFPISFNCDKPQVTVLREYCWGTDQMLYTLPTGGFDPSKHSCFEECARSELSEEAHLQGGRLVRLLPDDHPGIAESKWCANRFIPFLVIDPEADTDPGPREDEELIEVHRLTLDELDEHLHSGYFCQPAFTTSALAIRELRSMGRL</sequence>
<evidence type="ECO:0000313" key="2">
    <source>
        <dbReference type="EMBL" id="JAC75108.1"/>
    </source>
</evidence>
<dbReference type="AlphaFoldDB" id="A0A061RT60"/>
<protein>
    <recommendedName>
        <fullName evidence="1">Nudix hydrolase domain-containing protein</fullName>
    </recommendedName>
</protein>
<reference evidence="2" key="1">
    <citation type="submission" date="2014-05" db="EMBL/GenBank/DDBJ databases">
        <title>The transcriptome of the halophilic microalga Tetraselmis sp. GSL018 isolated from the Great Salt Lake, Utah.</title>
        <authorList>
            <person name="Jinkerson R.E."/>
            <person name="D'Adamo S."/>
            <person name="Posewitz M.C."/>
        </authorList>
    </citation>
    <scope>NUCLEOTIDE SEQUENCE</scope>
    <source>
        <strain evidence="2">GSL018</strain>
    </source>
</reference>
<name>A0A061RT60_9CHLO</name>
<dbReference type="SUPFAM" id="SSF55811">
    <property type="entry name" value="Nudix"/>
    <property type="match status" value="1"/>
</dbReference>
<dbReference type="InterPro" id="IPR000086">
    <property type="entry name" value="NUDIX_hydrolase_dom"/>
</dbReference>
<dbReference type="Pfam" id="PF00293">
    <property type="entry name" value="NUDIX"/>
    <property type="match status" value="1"/>
</dbReference>
<dbReference type="EMBL" id="GBEZ01010582">
    <property type="protein sequence ID" value="JAC75108.1"/>
    <property type="molecule type" value="Transcribed_RNA"/>
</dbReference>
<feature type="domain" description="Nudix hydrolase" evidence="1">
    <location>
        <begin position="64"/>
        <end position="168"/>
    </location>
</feature>
<gene>
    <name evidence="2" type="ORF">TSPGSL018_24047</name>
</gene>
<accession>A0A061RT60</accession>
<organism evidence="2">
    <name type="scientific">Tetraselmis sp. GSL018</name>
    <dbReference type="NCBI Taxonomy" id="582737"/>
    <lineage>
        <taxon>Eukaryota</taxon>
        <taxon>Viridiplantae</taxon>
        <taxon>Chlorophyta</taxon>
        <taxon>core chlorophytes</taxon>
        <taxon>Chlorodendrophyceae</taxon>
        <taxon>Chlorodendrales</taxon>
        <taxon>Chlorodendraceae</taxon>
        <taxon>Tetraselmis</taxon>
    </lineage>
</organism>
<dbReference type="InterPro" id="IPR015797">
    <property type="entry name" value="NUDIX_hydrolase-like_dom_sf"/>
</dbReference>